<reference evidence="16 17" key="1">
    <citation type="journal article" date="2012" name="Stand. Genomic Sci.">
        <title>Complete genome sequence of the aerobic, heterotroph Marinithermus hydrothermalis type strain (T1(T)) from a deep-sea hydrothermal vent chimney.</title>
        <authorList>
            <person name="Copeland A."/>
            <person name="Gu W."/>
            <person name="Yasawong M."/>
            <person name="Lapidus A."/>
            <person name="Lucas S."/>
            <person name="Deshpande S."/>
            <person name="Pagani I."/>
            <person name="Tapia R."/>
            <person name="Cheng J.F."/>
            <person name="Goodwin L.A."/>
            <person name="Pitluck S."/>
            <person name="Liolios K."/>
            <person name="Ivanova N."/>
            <person name="Mavromatis K."/>
            <person name="Mikhailova N."/>
            <person name="Pati A."/>
            <person name="Chen A."/>
            <person name="Palaniappan K."/>
            <person name="Land M."/>
            <person name="Pan C."/>
            <person name="Brambilla E.M."/>
            <person name="Rohde M."/>
            <person name="Tindall B.J."/>
            <person name="Sikorski J."/>
            <person name="Goker M."/>
            <person name="Detter J.C."/>
            <person name="Bristow J."/>
            <person name="Eisen J.A."/>
            <person name="Markowitz V."/>
            <person name="Hugenholtz P."/>
            <person name="Kyrpides N.C."/>
            <person name="Klenk H.P."/>
            <person name="Woyke T."/>
        </authorList>
    </citation>
    <scope>NUCLEOTIDE SEQUENCE [LARGE SCALE GENOMIC DNA]</scope>
    <source>
        <strain evidence="17">DSM 14884 / JCM 11576 / T1</strain>
    </source>
</reference>
<sequence length="361" mass="39808">MKDYYAILGVSRDASQDEIKRAYRKLALKYHPDKNPGDKEAEERFKEINEAYSVLSDPEKRAQYDRFGTTYPGAGREYQDIPFNDLFNLFEEMFGVSFGGRGAARTRPARGEDLEVSVPVDLKTVYQGGEVEVRYERLVMCEACRGEGGERRTCPSCRGSGRVEAYRQSLFGTMVTQTPCPQCKGRGFILVEACDACQGRGRTRKEERISVNLPAGMDEGHLLRVAGMGNHGPGGAGDLFVRVQVQPHPELERDGQNLVYCLRLGLAQAALGAKVEVPTLEGPVPLEVPPGTGHGEVFELEGYGLPHPNGAQKGSLLVVTELVVPKKLSAKARDLLRAYAEEVGEAVHTEGFWDKVKKVFK</sequence>
<accession>F2NPG4</accession>
<feature type="binding site" evidence="12">
    <location>
        <position position="157"/>
    </location>
    <ligand>
        <name>Zn(2+)</name>
        <dbReference type="ChEBI" id="CHEBI:29105"/>
        <label>2</label>
    </ligand>
</feature>
<dbReference type="Proteomes" id="UP000007030">
    <property type="component" value="Chromosome"/>
</dbReference>
<evidence type="ECO:0000256" key="2">
    <source>
        <dbReference type="ARBA" id="ARBA00022705"/>
    </source>
</evidence>
<dbReference type="eggNOG" id="COG0484">
    <property type="taxonomic scope" value="Bacteria"/>
</dbReference>
<feature type="binding site" evidence="12">
    <location>
        <position position="144"/>
    </location>
    <ligand>
        <name>Zn(2+)</name>
        <dbReference type="ChEBI" id="CHEBI:29105"/>
        <label>1</label>
    </ligand>
</feature>
<dbReference type="InterPro" id="IPR036869">
    <property type="entry name" value="J_dom_sf"/>
</dbReference>
<dbReference type="InterPro" id="IPR002939">
    <property type="entry name" value="DnaJ_C"/>
</dbReference>
<feature type="binding site" evidence="12">
    <location>
        <position position="197"/>
    </location>
    <ligand>
        <name>Zn(2+)</name>
        <dbReference type="ChEBI" id="CHEBI:29105"/>
        <label>1</label>
    </ligand>
</feature>
<evidence type="ECO:0000256" key="4">
    <source>
        <dbReference type="ARBA" id="ARBA00022737"/>
    </source>
</evidence>
<comment type="subcellular location">
    <subcellularLocation>
        <location evidence="12">Cytoplasm</location>
    </subcellularLocation>
</comment>
<feature type="domain" description="J" evidence="14">
    <location>
        <begin position="3"/>
        <end position="68"/>
    </location>
</feature>
<feature type="repeat" description="CXXCXGXG motif" evidence="12">
    <location>
        <begin position="194"/>
        <end position="201"/>
    </location>
</feature>
<keyword evidence="5 12" id="KW-0863">Zinc-finger</keyword>
<dbReference type="Gene3D" id="2.60.260.20">
    <property type="entry name" value="Urease metallochaperone UreE, N-terminal domain"/>
    <property type="match status" value="2"/>
</dbReference>
<comment type="subunit">
    <text evidence="12">Homodimer.</text>
</comment>
<dbReference type="InterPro" id="IPR036410">
    <property type="entry name" value="HSP_DnaJ_Cys-rich_dom_sf"/>
</dbReference>
<evidence type="ECO:0000256" key="6">
    <source>
        <dbReference type="ARBA" id="ARBA00022833"/>
    </source>
</evidence>
<proteinExistence type="inferred from homology"/>
<gene>
    <name evidence="12" type="primary">dnaJ</name>
    <name evidence="16" type="ordered locus">Marky_1510</name>
</gene>
<dbReference type="PANTHER" id="PTHR43096">
    <property type="entry name" value="DNAJ HOMOLOG 1, MITOCHONDRIAL-RELATED"/>
    <property type="match status" value="1"/>
</dbReference>
<dbReference type="InterPro" id="IPR012724">
    <property type="entry name" value="DnaJ"/>
</dbReference>
<keyword evidence="17" id="KW-1185">Reference proteome</keyword>
<feature type="binding site" evidence="12">
    <location>
        <position position="154"/>
    </location>
    <ligand>
        <name>Zn(2+)</name>
        <dbReference type="ChEBI" id="CHEBI:29105"/>
        <label>2</label>
    </ligand>
</feature>
<dbReference type="Gene3D" id="2.10.230.10">
    <property type="entry name" value="Heat shock protein DnaJ, cysteine-rich domain"/>
    <property type="match status" value="1"/>
</dbReference>
<dbReference type="SUPFAM" id="SSF46565">
    <property type="entry name" value="Chaperone J-domain"/>
    <property type="match status" value="1"/>
</dbReference>
<keyword evidence="4 12" id="KW-0677">Repeat</keyword>
<dbReference type="GO" id="GO:0031072">
    <property type="term" value="F:heat shock protein binding"/>
    <property type="evidence" value="ECO:0007669"/>
    <property type="project" value="InterPro"/>
</dbReference>
<evidence type="ECO:0000256" key="8">
    <source>
        <dbReference type="ARBA" id="ARBA00023186"/>
    </source>
</evidence>
<dbReference type="HOGENOM" id="CLU_017633_0_7_0"/>
<dbReference type="RefSeq" id="WP_013704292.1">
    <property type="nucleotide sequence ID" value="NC_015387.1"/>
</dbReference>
<keyword evidence="6 12" id="KW-0862">Zinc</keyword>
<evidence type="ECO:0000259" key="14">
    <source>
        <dbReference type="PROSITE" id="PS50076"/>
    </source>
</evidence>
<evidence type="ECO:0000256" key="11">
    <source>
        <dbReference type="ARBA" id="ARBA00067609"/>
    </source>
</evidence>
<evidence type="ECO:0000256" key="1">
    <source>
        <dbReference type="ARBA" id="ARBA00022490"/>
    </source>
</evidence>
<keyword evidence="1 12" id="KW-0963">Cytoplasm</keyword>
<dbReference type="GO" id="GO:0009408">
    <property type="term" value="P:response to heat"/>
    <property type="evidence" value="ECO:0007669"/>
    <property type="project" value="InterPro"/>
</dbReference>
<dbReference type="GO" id="GO:0005737">
    <property type="term" value="C:cytoplasm"/>
    <property type="evidence" value="ECO:0007669"/>
    <property type="project" value="UniProtKB-SubCell"/>
</dbReference>
<dbReference type="Gene3D" id="1.10.287.110">
    <property type="entry name" value="DnaJ domain"/>
    <property type="match status" value="1"/>
</dbReference>
<keyword evidence="3 12" id="KW-0479">Metal-binding</keyword>
<dbReference type="FunFam" id="2.10.230.10:FF:000002">
    <property type="entry name" value="Molecular chaperone DnaJ"/>
    <property type="match status" value="1"/>
</dbReference>
<protein>
    <recommendedName>
        <fullName evidence="11 12">Chaperone protein DnaJ</fullName>
    </recommendedName>
</protein>
<comment type="cofactor">
    <cofactor evidence="12">
        <name>Zn(2+)</name>
        <dbReference type="ChEBI" id="CHEBI:29105"/>
    </cofactor>
    <text evidence="12">Binds 2 Zn(2+) ions per monomer.</text>
</comment>
<name>F2NPG4_MARHT</name>
<dbReference type="AlphaFoldDB" id="F2NPG4"/>
<dbReference type="SMART" id="SM00271">
    <property type="entry name" value="DnaJ"/>
    <property type="match status" value="1"/>
</dbReference>
<evidence type="ECO:0000256" key="10">
    <source>
        <dbReference type="ARBA" id="ARBA00061004"/>
    </source>
</evidence>
<dbReference type="GO" id="GO:0008270">
    <property type="term" value="F:zinc ion binding"/>
    <property type="evidence" value="ECO:0007669"/>
    <property type="project" value="UniProtKB-UniRule"/>
</dbReference>
<dbReference type="NCBIfam" id="NF008035">
    <property type="entry name" value="PRK10767.1"/>
    <property type="match status" value="1"/>
</dbReference>
<comment type="function">
    <text evidence="9 12">Participates actively in the response to hyperosmotic and heat shock by preventing the aggregation of stress-denatured proteins and by disaggregating proteins, also in an autonomous, DnaK-independent fashion. Unfolded proteins bind initially to DnaJ; upon interaction with the DnaJ-bound protein, DnaK hydrolyzes its bound ATP, resulting in the formation of a stable complex. GrpE releases ADP from DnaK; ATP binding to DnaK triggers the release of the substrate protein, thus completing the reaction cycle. Several rounds of ATP-dependent interactions between DnaJ, DnaK and GrpE are required for fully efficient folding. Also involved, together with DnaK and GrpE, in the DNA replication of plasmids through activation of initiation proteins.</text>
</comment>
<dbReference type="FunFam" id="1.10.287.110:FF:000034">
    <property type="entry name" value="Chaperone protein DnaJ"/>
    <property type="match status" value="1"/>
</dbReference>
<evidence type="ECO:0000313" key="17">
    <source>
        <dbReference type="Proteomes" id="UP000007030"/>
    </source>
</evidence>
<comment type="similarity">
    <text evidence="10 12">Belongs to the DnaJ family.</text>
</comment>
<evidence type="ECO:0000256" key="3">
    <source>
        <dbReference type="ARBA" id="ARBA00022723"/>
    </source>
</evidence>
<dbReference type="Pfam" id="PF00684">
    <property type="entry name" value="DnaJ_CXXCXGXG"/>
    <property type="match status" value="1"/>
</dbReference>
<feature type="repeat" description="CXXCXGXG motif" evidence="12">
    <location>
        <begin position="141"/>
        <end position="148"/>
    </location>
</feature>
<organism evidence="16 17">
    <name type="scientific">Marinithermus hydrothermalis (strain DSM 14884 / JCM 11576 / T1)</name>
    <dbReference type="NCBI Taxonomy" id="869210"/>
    <lineage>
        <taxon>Bacteria</taxon>
        <taxon>Thermotogati</taxon>
        <taxon>Deinococcota</taxon>
        <taxon>Deinococci</taxon>
        <taxon>Thermales</taxon>
        <taxon>Thermaceae</taxon>
        <taxon>Marinithermus</taxon>
    </lineage>
</organism>
<dbReference type="OrthoDB" id="9779889at2"/>
<evidence type="ECO:0000256" key="13">
    <source>
        <dbReference type="PROSITE-ProRule" id="PRU00546"/>
    </source>
</evidence>
<dbReference type="STRING" id="869210.Marky_1510"/>
<feature type="binding site" evidence="12">
    <location>
        <position position="180"/>
    </location>
    <ligand>
        <name>Zn(2+)</name>
        <dbReference type="ChEBI" id="CHEBI:29105"/>
        <label>2</label>
    </ligand>
</feature>
<dbReference type="KEGG" id="mhd:Marky_1510"/>
<dbReference type="Pfam" id="PF01556">
    <property type="entry name" value="DnaJ_C"/>
    <property type="match status" value="1"/>
</dbReference>
<dbReference type="NCBIfam" id="TIGR02349">
    <property type="entry name" value="DnaJ_bact"/>
    <property type="match status" value="1"/>
</dbReference>
<dbReference type="PROSITE" id="PS51188">
    <property type="entry name" value="ZF_CR"/>
    <property type="match status" value="1"/>
</dbReference>
<feature type="repeat" description="CXXCXGXG motif" evidence="12">
    <location>
        <begin position="154"/>
        <end position="161"/>
    </location>
</feature>
<dbReference type="InterPro" id="IPR018253">
    <property type="entry name" value="DnaJ_domain_CS"/>
</dbReference>
<evidence type="ECO:0000256" key="9">
    <source>
        <dbReference type="ARBA" id="ARBA00053423"/>
    </source>
</evidence>
<dbReference type="CDD" id="cd10747">
    <property type="entry name" value="DnaJ_C"/>
    <property type="match status" value="1"/>
</dbReference>
<dbReference type="CDD" id="cd06257">
    <property type="entry name" value="DnaJ"/>
    <property type="match status" value="1"/>
</dbReference>
<feature type="repeat" description="CXXCXGXG motif" evidence="12">
    <location>
        <begin position="180"/>
        <end position="187"/>
    </location>
</feature>
<evidence type="ECO:0000259" key="15">
    <source>
        <dbReference type="PROSITE" id="PS51188"/>
    </source>
</evidence>
<dbReference type="HAMAP" id="MF_01152">
    <property type="entry name" value="DnaJ"/>
    <property type="match status" value="1"/>
</dbReference>
<dbReference type="InterPro" id="IPR001623">
    <property type="entry name" value="DnaJ_domain"/>
</dbReference>
<feature type="binding site" evidence="12">
    <location>
        <position position="194"/>
    </location>
    <ligand>
        <name>Zn(2+)</name>
        <dbReference type="ChEBI" id="CHEBI:29105"/>
        <label>1</label>
    </ligand>
</feature>
<dbReference type="InterPro" id="IPR008971">
    <property type="entry name" value="HSP40/DnaJ_pept-bd"/>
</dbReference>
<dbReference type="CDD" id="cd10719">
    <property type="entry name" value="DnaJ_zf"/>
    <property type="match status" value="1"/>
</dbReference>
<dbReference type="InterPro" id="IPR001305">
    <property type="entry name" value="HSP_DnaJ_Cys-rich_dom"/>
</dbReference>
<keyword evidence="7 12" id="KW-0346">Stress response</keyword>
<feature type="binding site" evidence="12">
    <location>
        <position position="183"/>
    </location>
    <ligand>
        <name>Zn(2+)</name>
        <dbReference type="ChEBI" id="CHEBI:29105"/>
        <label>2</label>
    </ligand>
</feature>
<dbReference type="PANTHER" id="PTHR43096:SF48">
    <property type="entry name" value="CHAPERONE PROTEIN DNAJ"/>
    <property type="match status" value="1"/>
</dbReference>
<feature type="zinc finger region" description="CR-type" evidence="13">
    <location>
        <begin position="128"/>
        <end position="206"/>
    </location>
</feature>
<dbReference type="GO" id="GO:0005524">
    <property type="term" value="F:ATP binding"/>
    <property type="evidence" value="ECO:0007669"/>
    <property type="project" value="InterPro"/>
</dbReference>
<evidence type="ECO:0000313" key="16">
    <source>
        <dbReference type="EMBL" id="AEB12245.1"/>
    </source>
</evidence>
<dbReference type="GO" id="GO:0051082">
    <property type="term" value="F:unfolded protein binding"/>
    <property type="evidence" value="ECO:0007669"/>
    <property type="project" value="UniProtKB-UniRule"/>
</dbReference>
<comment type="domain">
    <text evidence="12">The J domain is necessary and sufficient to stimulate DnaK ATPase activity. Zinc center 1 plays an important role in the autonomous, DnaK-independent chaperone activity of DnaJ. Zinc center 2 is essential for interaction with DnaK and for DnaJ activity.</text>
</comment>
<dbReference type="SUPFAM" id="SSF57938">
    <property type="entry name" value="DnaJ/Hsp40 cysteine-rich domain"/>
    <property type="match status" value="1"/>
</dbReference>
<dbReference type="GO" id="GO:0042026">
    <property type="term" value="P:protein refolding"/>
    <property type="evidence" value="ECO:0007669"/>
    <property type="project" value="TreeGrafter"/>
</dbReference>
<dbReference type="FunFam" id="2.60.260.20:FF:000005">
    <property type="entry name" value="Chaperone protein dnaJ 1, mitochondrial"/>
    <property type="match status" value="1"/>
</dbReference>
<evidence type="ECO:0000256" key="12">
    <source>
        <dbReference type="HAMAP-Rule" id="MF_01152"/>
    </source>
</evidence>
<dbReference type="PRINTS" id="PR00625">
    <property type="entry name" value="JDOMAIN"/>
</dbReference>
<dbReference type="EMBL" id="CP002630">
    <property type="protein sequence ID" value="AEB12245.1"/>
    <property type="molecule type" value="Genomic_DNA"/>
</dbReference>
<keyword evidence="2 12" id="KW-0235">DNA replication</keyword>
<dbReference type="SUPFAM" id="SSF49493">
    <property type="entry name" value="HSP40/DnaJ peptide-binding domain"/>
    <property type="match status" value="2"/>
</dbReference>
<dbReference type="PROSITE" id="PS00636">
    <property type="entry name" value="DNAJ_1"/>
    <property type="match status" value="1"/>
</dbReference>
<feature type="binding site" evidence="12">
    <location>
        <position position="141"/>
    </location>
    <ligand>
        <name>Zn(2+)</name>
        <dbReference type="ChEBI" id="CHEBI:29105"/>
        <label>1</label>
    </ligand>
</feature>
<keyword evidence="8 12" id="KW-0143">Chaperone</keyword>
<dbReference type="GO" id="GO:0006260">
    <property type="term" value="P:DNA replication"/>
    <property type="evidence" value="ECO:0007669"/>
    <property type="project" value="UniProtKB-KW"/>
</dbReference>
<evidence type="ECO:0000256" key="5">
    <source>
        <dbReference type="ARBA" id="ARBA00022771"/>
    </source>
</evidence>
<evidence type="ECO:0000256" key="7">
    <source>
        <dbReference type="ARBA" id="ARBA00023016"/>
    </source>
</evidence>
<feature type="domain" description="CR-type" evidence="15">
    <location>
        <begin position="128"/>
        <end position="206"/>
    </location>
</feature>
<dbReference type="PROSITE" id="PS50076">
    <property type="entry name" value="DNAJ_2"/>
    <property type="match status" value="1"/>
</dbReference>
<dbReference type="Pfam" id="PF00226">
    <property type="entry name" value="DnaJ"/>
    <property type="match status" value="1"/>
</dbReference>